<feature type="domain" description="CRM" evidence="11">
    <location>
        <begin position="225"/>
        <end position="272"/>
    </location>
</feature>
<dbReference type="SUPFAM" id="SSF75471">
    <property type="entry name" value="YhbY-like"/>
    <property type="match status" value="1"/>
</dbReference>
<evidence type="ECO:0000256" key="9">
    <source>
        <dbReference type="ARBA" id="ARBA00023274"/>
    </source>
</evidence>
<proteinExistence type="predicted"/>
<name>A0A445A2I9_ARAHY</name>
<reference evidence="12 13" key="1">
    <citation type="submission" date="2019-01" db="EMBL/GenBank/DDBJ databases">
        <title>Sequencing of cultivated peanut Arachis hypogaea provides insights into genome evolution and oil improvement.</title>
        <authorList>
            <person name="Chen X."/>
        </authorList>
    </citation>
    <scope>NUCLEOTIDE SEQUENCE [LARGE SCALE GENOMIC DNA]</scope>
    <source>
        <strain evidence="13">cv. Fuhuasheng</strain>
        <tissue evidence="12">Leaves</tissue>
    </source>
</reference>
<dbReference type="PANTHER" id="PTHR31846:SF17">
    <property type="entry name" value="(CRM) DOMAIN PROTEIN, PUTATIVE-RELATED"/>
    <property type="match status" value="1"/>
</dbReference>
<dbReference type="GO" id="GO:0003729">
    <property type="term" value="F:mRNA binding"/>
    <property type="evidence" value="ECO:0007669"/>
    <property type="project" value="InterPro"/>
</dbReference>
<dbReference type="PROSITE" id="PS51295">
    <property type="entry name" value="CRM"/>
    <property type="match status" value="1"/>
</dbReference>
<keyword evidence="2" id="KW-0150">Chloroplast</keyword>
<keyword evidence="9" id="KW-0687">Ribonucleoprotein</keyword>
<keyword evidence="6 10" id="KW-0694">RNA-binding</keyword>
<dbReference type="PANTHER" id="PTHR31846">
    <property type="entry name" value="CRS1 / YHBY (CRM) DOMAIN-CONTAINING PROTEIN"/>
    <property type="match status" value="1"/>
</dbReference>
<comment type="caution">
    <text evidence="12">The sequence shown here is derived from an EMBL/GenBank/DDBJ whole genome shotgun (WGS) entry which is preliminary data.</text>
</comment>
<dbReference type="Pfam" id="PF01985">
    <property type="entry name" value="CRS1_YhbY"/>
    <property type="match status" value="1"/>
</dbReference>
<dbReference type="InterPro" id="IPR045278">
    <property type="entry name" value="CRS1/CFM2/CFM3"/>
</dbReference>
<dbReference type="GO" id="GO:1990904">
    <property type="term" value="C:ribonucleoprotein complex"/>
    <property type="evidence" value="ECO:0007669"/>
    <property type="project" value="UniProtKB-KW"/>
</dbReference>
<protein>
    <recommendedName>
        <fullName evidence="11">CRM domain-containing protein</fullName>
    </recommendedName>
</protein>
<comment type="subcellular location">
    <subcellularLocation>
        <location evidence="1">Plastid</location>
        <location evidence="1">Chloroplast</location>
    </subcellularLocation>
</comment>
<evidence type="ECO:0000256" key="10">
    <source>
        <dbReference type="PROSITE-ProRule" id="PRU00626"/>
    </source>
</evidence>
<dbReference type="EMBL" id="SDMP01000013">
    <property type="protein sequence ID" value="RYR20660.1"/>
    <property type="molecule type" value="Genomic_DNA"/>
</dbReference>
<evidence type="ECO:0000256" key="8">
    <source>
        <dbReference type="ARBA" id="ARBA00023187"/>
    </source>
</evidence>
<gene>
    <name evidence="12" type="ORF">Ahy_B03g065857</name>
</gene>
<dbReference type="STRING" id="3818.A0A445A2I9"/>
<evidence type="ECO:0000256" key="1">
    <source>
        <dbReference type="ARBA" id="ARBA00004229"/>
    </source>
</evidence>
<keyword evidence="4" id="KW-0507">mRNA processing</keyword>
<dbReference type="GO" id="GO:0009507">
    <property type="term" value="C:chloroplast"/>
    <property type="evidence" value="ECO:0007669"/>
    <property type="project" value="UniProtKB-SubCell"/>
</dbReference>
<dbReference type="Proteomes" id="UP000289738">
    <property type="component" value="Chromosome B03"/>
</dbReference>
<accession>A0A445A2I9</accession>
<keyword evidence="7" id="KW-0809">Transit peptide</keyword>
<evidence type="ECO:0000256" key="3">
    <source>
        <dbReference type="ARBA" id="ARBA00022640"/>
    </source>
</evidence>
<keyword evidence="5" id="KW-0677">Repeat</keyword>
<dbReference type="Gene3D" id="3.30.110.60">
    <property type="entry name" value="YhbY-like"/>
    <property type="match status" value="1"/>
</dbReference>
<evidence type="ECO:0000256" key="6">
    <source>
        <dbReference type="ARBA" id="ARBA00022884"/>
    </source>
</evidence>
<evidence type="ECO:0000256" key="5">
    <source>
        <dbReference type="ARBA" id="ARBA00022737"/>
    </source>
</evidence>
<dbReference type="InterPro" id="IPR001890">
    <property type="entry name" value="RNA-binding_CRM"/>
</dbReference>
<dbReference type="GO" id="GO:0006397">
    <property type="term" value="P:mRNA processing"/>
    <property type="evidence" value="ECO:0007669"/>
    <property type="project" value="UniProtKB-KW"/>
</dbReference>
<organism evidence="12 13">
    <name type="scientific">Arachis hypogaea</name>
    <name type="common">Peanut</name>
    <dbReference type="NCBI Taxonomy" id="3818"/>
    <lineage>
        <taxon>Eukaryota</taxon>
        <taxon>Viridiplantae</taxon>
        <taxon>Streptophyta</taxon>
        <taxon>Embryophyta</taxon>
        <taxon>Tracheophyta</taxon>
        <taxon>Spermatophyta</taxon>
        <taxon>Magnoliopsida</taxon>
        <taxon>eudicotyledons</taxon>
        <taxon>Gunneridae</taxon>
        <taxon>Pentapetalae</taxon>
        <taxon>rosids</taxon>
        <taxon>fabids</taxon>
        <taxon>Fabales</taxon>
        <taxon>Fabaceae</taxon>
        <taxon>Papilionoideae</taxon>
        <taxon>50 kb inversion clade</taxon>
        <taxon>dalbergioids sensu lato</taxon>
        <taxon>Dalbergieae</taxon>
        <taxon>Pterocarpus clade</taxon>
        <taxon>Arachis</taxon>
    </lineage>
</organism>
<sequence>MLGRCEYGISEQYCEVIGTSSESQDLILVHNCFAFLSTEHSEAFLYHRQNCPTQTTLQSSSLPFCFRNRNLQGLAVAILKLWEKSLVVKIAVKRGILNTNNELMAEELKDFVPTSVATVLVERQEMTKQVVDDKEKARCRAIDVTQSGADEATTQVGSLAEFYEAQTCWGRDISAKECEKTIKESAKAKNIRLFRKAQTKRLRAENLLAKIEVSLVPADPDCDQETISEEERAMFRRVGRIMKPYLPLGIGGVFDGVIENMHLNWRHRELVK</sequence>
<keyword evidence="13" id="KW-1185">Reference proteome</keyword>
<keyword evidence="3" id="KW-0934">Plastid</keyword>
<dbReference type="AlphaFoldDB" id="A0A445A2I9"/>
<keyword evidence="8" id="KW-0508">mRNA splicing</keyword>
<evidence type="ECO:0000256" key="7">
    <source>
        <dbReference type="ARBA" id="ARBA00022946"/>
    </source>
</evidence>
<dbReference type="InterPro" id="IPR035920">
    <property type="entry name" value="YhbY-like_sf"/>
</dbReference>
<evidence type="ECO:0000256" key="4">
    <source>
        <dbReference type="ARBA" id="ARBA00022664"/>
    </source>
</evidence>
<evidence type="ECO:0000313" key="13">
    <source>
        <dbReference type="Proteomes" id="UP000289738"/>
    </source>
</evidence>
<evidence type="ECO:0000259" key="11">
    <source>
        <dbReference type="PROSITE" id="PS51295"/>
    </source>
</evidence>
<evidence type="ECO:0000256" key="2">
    <source>
        <dbReference type="ARBA" id="ARBA00022528"/>
    </source>
</evidence>
<dbReference type="GO" id="GO:0000373">
    <property type="term" value="P:Group II intron splicing"/>
    <property type="evidence" value="ECO:0007669"/>
    <property type="project" value="UniProtKB-ARBA"/>
</dbReference>
<evidence type="ECO:0000313" key="12">
    <source>
        <dbReference type="EMBL" id="RYR20660.1"/>
    </source>
</evidence>